<dbReference type="InterPro" id="IPR023780">
    <property type="entry name" value="Chromo_domain"/>
</dbReference>
<feature type="region of interest" description="Disordered" evidence="2">
    <location>
        <begin position="381"/>
        <end position="407"/>
    </location>
</feature>
<dbReference type="HOGENOM" id="CLU_523228_0_0_1"/>
<dbReference type="KEGG" id="ehx:EMIHUDRAFT_109511"/>
<dbReference type="Gene3D" id="2.40.50.40">
    <property type="match status" value="1"/>
</dbReference>
<keyword evidence="1" id="KW-0175">Coiled coil</keyword>
<dbReference type="GeneID" id="17283182"/>
<reference evidence="4" key="2">
    <citation type="submission" date="2024-10" db="UniProtKB">
        <authorList>
            <consortium name="EnsemblProtists"/>
        </authorList>
    </citation>
    <scope>IDENTIFICATION</scope>
</reference>
<feature type="compositionally biased region" description="Basic and acidic residues" evidence="2">
    <location>
        <begin position="383"/>
        <end position="392"/>
    </location>
</feature>
<evidence type="ECO:0000259" key="3">
    <source>
        <dbReference type="PROSITE" id="PS50013"/>
    </source>
</evidence>
<sequence length="521" mass="56392">MAKATGGLDNKTLIFARWVAACEAASASGPMSLPTSPSSAVSALWLRCERSVARYNRRREEVRSRLRSASKRNGNTLAEAERAMRLLELESASRFAFPTMTSTAADAGGGGGGGAAAAAAEIPADLKLLAFAMGTHERLGASSAVRLLDMDALGLIAAAVRGKRPPPPSEVVKLRRLAARQQREIEYQRSLLSRAVTDLGHRDRRAAAAAAAAVQQAVAAERERAEKAADELRAKQEAAREREVAKVRREAAAAARAAEIDHELRLGRHRKEIKAYADSMVDEERRRASEAEARADEACEAAAALQGAIAALEDQLEGISLACKYSELKKMGNERLAEQLKFYKLIEKKTGFKTTGAAAWLQSLIFEKFGLGCNDLAEGDAGTDGRESDGLRRKGCRETVGGGGAKKKKAKRKRGWVYLNDWGWDPTDEFVISRLIGKMVADGGDVPGREGEEIAAGTVLYKVLWEGWPPEIATWEEEDQVPCGEVDFVADYEAALEAEEEEDDEDDEEGEEGEGKDAMEA</sequence>
<keyword evidence="5" id="KW-1185">Reference proteome</keyword>
<dbReference type="InterPro" id="IPR016197">
    <property type="entry name" value="Chromo-like_dom_sf"/>
</dbReference>
<feature type="domain" description="Chromo" evidence="3">
    <location>
        <begin position="430"/>
        <end position="504"/>
    </location>
</feature>
<feature type="coiled-coil region" evidence="1">
    <location>
        <begin position="281"/>
        <end position="315"/>
    </location>
</feature>
<dbReference type="InterPro" id="IPR000953">
    <property type="entry name" value="Chromo/chromo_shadow_dom"/>
</dbReference>
<reference evidence="5" key="1">
    <citation type="journal article" date="2013" name="Nature">
        <title>Pan genome of the phytoplankton Emiliania underpins its global distribution.</title>
        <authorList>
            <person name="Read B.A."/>
            <person name="Kegel J."/>
            <person name="Klute M.J."/>
            <person name="Kuo A."/>
            <person name="Lefebvre S.C."/>
            <person name="Maumus F."/>
            <person name="Mayer C."/>
            <person name="Miller J."/>
            <person name="Monier A."/>
            <person name="Salamov A."/>
            <person name="Young J."/>
            <person name="Aguilar M."/>
            <person name="Claverie J.M."/>
            <person name="Frickenhaus S."/>
            <person name="Gonzalez K."/>
            <person name="Herman E.K."/>
            <person name="Lin Y.C."/>
            <person name="Napier J."/>
            <person name="Ogata H."/>
            <person name="Sarno A.F."/>
            <person name="Shmutz J."/>
            <person name="Schroeder D."/>
            <person name="de Vargas C."/>
            <person name="Verret F."/>
            <person name="von Dassow P."/>
            <person name="Valentin K."/>
            <person name="Van de Peer Y."/>
            <person name="Wheeler G."/>
            <person name="Dacks J.B."/>
            <person name="Delwiche C.F."/>
            <person name="Dyhrman S.T."/>
            <person name="Glockner G."/>
            <person name="John U."/>
            <person name="Richards T."/>
            <person name="Worden A.Z."/>
            <person name="Zhang X."/>
            <person name="Grigoriev I.V."/>
            <person name="Allen A.E."/>
            <person name="Bidle K."/>
            <person name="Borodovsky M."/>
            <person name="Bowler C."/>
            <person name="Brownlee C."/>
            <person name="Cock J.M."/>
            <person name="Elias M."/>
            <person name="Gladyshev V.N."/>
            <person name="Groth M."/>
            <person name="Guda C."/>
            <person name="Hadaegh A."/>
            <person name="Iglesias-Rodriguez M.D."/>
            <person name="Jenkins J."/>
            <person name="Jones B.M."/>
            <person name="Lawson T."/>
            <person name="Leese F."/>
            <person name="Lindquist E."/>
            <person name="Lobanov A."/>
            <person name="Lomsadze A."/>
            <person name="Malik S.B."/>
            <person name="Marsh M.E."/>
            <person name="Mackinder L."/>
            <person name="Mock T."/>
            <person name="Mueller-Roeber B."/>
            <person name="Pagarete A."/>
            <person name="Parker M."/>
            <person name="Probert I."/>
            <person name="Quesneville H."/>
            <person name="Raines C."/>
            <person name="Rensing S.A."/>
            <person name="Riano-Pachon D.M."/>
            <person name="Richier S."/>
            <person name="Rokitta S."/>
            <person name="Shiraiwa Y."/>
            <person name="Soanes D.M."/>
            <person name="van der Giezen M."/>
            <person name="Wahlund T.M."/>
            <person name="Williams B."/>
            <person name="Wilson W."/>
            <person name="Wolfe G."/>
            <person name="Wurch L.L."/>
        </authorList>
    </citation>
    <scope>NUCLEOTIDE SEQUENCE</scope>
</reference>
<feature type="region of interest" description="Disordered" evidence="2">
    <location>
        <begin position="493"/>
        <end position="521"/>
    </location>
</feature>
<dbReference type="PROSITE" id="PS50013">
    <property type="entry name" value="CHROMO_2"/>
    <property type="match status" value="1"/>
</dbReference>
<feature type="compositionally biased region" description="Acidic residues" evidence="2">
    <location>
        <begin position="493"/>
        <end position="512"/>
    </location>
</feature>
<organism evidence="4 5">
    <name type="scientific">Emiliania huxleyi (strain CCMP1516)</name>
    <dbReference type="NCBI Taxonomy" id="280463"/>
    <lineage>
        <taxon>Eukaryota</taxon>
        <taxon>Haptista</taxon>
        <taxon>Haptophyta</taxon>
        <taxon>Prymnesiophyceae</taxon>
        <taxon>Isochrysidales</taxon>
        <taxon>Noelaerhabdaceae</taxon>
        <taxon>Emiliania</taxon>
    </lineage>
</organism>
<evidence type="ECO:0000256" key="1">
    <source>
        <dbReference type="SAM" id="Coils"/>
    </source>
</evidence>
<accession>A0A0D3KQ77</accession>
<protein>
    <recommendedName>
        <fullName evidence="3">Chromo domain-containing protein</fullName>
    </recommendedName>
</protein>
<name>A0A0D3KQ77_EMIH1</name>
<evidence type="ECO:0000313" key="5">
    <source>
        <dbReference type="Proteomes" id="UP000013827"/>
    </source>
</evidence>
<evidence type="ECO:0000313" key="4">
    <source>
        <dbReference type="EnsemblProtists" id="EOD37912"/>
    </source>
</evidence>
<dbReference type="PaxDb" id="2903-EOD37912"/>
<proteinExistence type="predicted"/>
<dbReference type="Proteomes" id="UP000013827">
    <property type="component" value="Unassembled WGS sequence"/>
</dbReference>
<dbReference type="EnsemblProtists" id="EOD37912">
    <property type="protein sequence ID" value="EOD37912"/>
    <property type="gene ID" value="EMIHUDRAFT_109511"/>
</dbReference>
<feature type="coiled-coil region" evidence="1">
    <location>
        <begin position="211"/>
        <end position="242"/>
    </location>
</feature>
<dbReference type="AlphaFoldDB" id="A0A0D3KQ77"/>
<dbReference type="SUPFAM" id="SSF54160">
    <property type="entry name" value="Chromo domain-like"/>
    <property type="match status" value="1"/>
</dbReference>
<dbReference type="Pfam" id="PF00385">
    <property type="entry name" value="Chromo"/>
    <property type="match status" value="1"/>
</dbReference>
<evidence type="ECO:0000256" key="2">
    <source>
        <dbReference type="SAM" id="MobiDB-lite"/>
    </source>
</evidence>
<dbReference type="RefSeq" id="XP_005790341.1">
    <property type="nucleotide sequence ID" value="XM_005790284.1"/>
</dbReference>